<gene>
    <name evidence="2" type="ORF">CHILSU_LOCUS4119</name>
</gene>
<dbReference type="PROSITE" id="PS00061">
    <property type="entry name" value="ADH_SHORT"/>
    <property type="match status" value="1"/>
</dbReference>
<dbReference type="InterPro" id="IPR020904">
    <property type="entry name" value="Sc_DH/Rdtase_CS"/>
</dbReference>
<dbReference type="InterPro" id="IPR036291">
    <property type="entry name" value="NAD(P)-bd_dom_sf"/>
</dbReference>
<sequence length="257" mass="27480">MEFEDKVVVITGASSGIGAACAVEFAKLSAKLSLIGRNKENLAKVSDQCQKINGLTALIVTADISVKDDVDRIVQETINYFGKIDILVNNAGMCVMAKTQNGIEAFDRVMGINVRGTFLLTDKIIPYLIQSKGNIVNISSILSTKPISSMTAYCMSKAAIDMFTKCAALELGSKGVRVNSVNPGATRTNIFLSAGLSKEENEEIFQLYGTAAPLKKVTQAEDVANIVVFLASNKAKCVTGSRYIVDCGALISEDMTN</sequence>
<proteinExistence type="predicted"/>
<keyword evidence="1" id="KW-0560">Oxidoreductase</keyword>
<reference evidence="2" key="1">
    <citation type="submission" date="2021-12" db="EMBL/GenBank/DDBJ databases">
        <authorList>
            <person name="King R."/>
        </authorList>
    </citation>
    <scope>NUCLEOTIDE SEQUENCE</scope>
</reference>
<name>A0ABN8AX97_CHISP</name>
<accession>A0ABN8AX97</accession>
<dbReference type="PROSITE" id="PS51257">
    <property type="entry name" value="PROKAR_LIPOPROTEIN"/>
    <property type="match status" value="1"/>
</dbReference>
<evidence type="ECO:0000256" key="1">
    <source>
        <dbReference type="ARBA" id="ARBA00023002"/>
    </source>
</evidence>
<keyword evidence="3" id="KW-1185">Reference proteome</keyword>
<dbReference type="PRINTS" id="PR00081">
    <property type="entry name" value="GDHRDH"/>
</dbReference>
<dbReference type="InterPro" id="IPR002347">
    <property type="entry name" value="SDR_fam"/>
</dbReference>
<dbReference type="Gene3D" id="3.40.50.720">
    <property type="entry name" value="NAD(P)-binding Rossmann-like Domain"/>
    <property type="match status" value="1"/>
</dbReference>
<dbReference type="PRINTS" id="PR00080">
    <property type="entry name" value="SDRFAMILY"/>
</dbReference>
<dbReference type="Pfam" id="PF13561">
    <property type="entry name" value="adh_short_C2"/>
    <property type="match status" value="1"/>
</dbReference>
<dbReference type="Proteomes" id="UP001153292">
    <property type="component" value="Chromosome 18"/>
</dbReference>
<evidence type="ECO:0000313" key="3">
    <source>
        <dbReference type="Proteomes" id="UP001153292"/>
    </source>
</evidence>
<dbReference type="EMBL" id="OU963911">
    <property type="protein sequence ID" value="CAH0400911.1"/>
    <property type="molecule type" value="Genomic_DNA"/>
</dbReference>
<protein>
    <submittedName>
        <fullName evidence="2">Uncharacterized protein</fullName>
    </submittedName>
</protein>
<organism evidence="2 3">
    <name type="scientific">Chilo suppressalis</name>
    <name type="common">Asiatic rice borer moth</name>
    <dbReference type="NCBI Taxonomy" id="168631"/>
    <lineage>
        <taxon>Eukaryota</taxon>
        <taxon>Metazoa</taxon>
        <taxon>Ecdysozoa</taxon>
        <taxon>Arthropoda</taxon>
        <taxon>Hexapoda</taxon>
        <taxon>Insecta</taxon>
        <taxon>Pterygota</taxon>
        <taxon>Neoptera</taxon>
        <taxon>Endopterygota</taxon>
        <taxon>Lepidoptera</taxon>
        <taxon>Glossata</taxon>
        <taxon>Ditrysia</taxon>
        <taxon>Pyraloidea</taxon>
        <taxon>Crambidae</taxon>
        <taxon>Crambinae</taxon>
        <taxon>Chilo</taxon>
    </lineage>
</organism>
<dbReference type="PANTHER" id="PTHR43975:SF2">
    <property type="entry name" value="EG:BACR7A4.14 PROTEIN-RELATED"/>
    <property type="match status" value="1"/>
</dbReference>
<evidence type="ECO:0000313" key="2">
    <source>
        <dbReference type="EMBL" id="CAH0400911.1"/>
    </source>
</evidence>
<dbReference type="PANTHER" id="PTHR43975">
    <property type="entry name" value="ZGC:101858"/>
    <property type="match status" value="1"/>
</dbReference>
<dbReference type="SUPFAM" id="SSF51735">
    <property type="entry name" value="NAD(P)-binding Rossmann-fold domains"/>
    <property type="match status" value="1"/>
</dbReference>